<feature type="region of interest" description="Disordered" evidence="1">
    <location>
        <begin position="1"/>
        <end position="21"/>
    </location>
</feature>
<dbReference type="Proteomes" id="UP000076532">
    <property type="component" value="Unassembled WGS sequence"/>
</dbReference>
<evidence type="ECO:0000256" key="1">
    <source>
        <dbReference type="SAM" id="MobiDB-lite"/>
    </source>
</evidence>
<proteinExistence type="predicted"/>
<organism evidence="3 4">
    <name type="scientific">Athelia psychrophila</name>
    <dbReference type="NCBI Taxonomy" id="1759441"/>
    <lineage>
        <taxon>Eukaryota</taxon>
        <taxon>Fungi</taxon>
        <taxon>Dikarya</taxon>
        <taxon>Basidiomycota</taxon>
        <taxon>Agaricomycotina</taxon>
        <taxon>Agaricomycetes</taxon>
        <taxon>Agaricomycetidae</taxon>
        <taxon>Atheliales</taxon>
        <taxon>Atheliaceae</taxon>
        <taxon>Athelia</taxon>
    </lineage>
</organism>
<sequence length="59" mass="6764">MEGAAEDVRSGVHPHRDSAIPLPRNRGYITMLNRLVDTPDRWFEHLNMPVRLSCPLHMG</sequence>
<dbReference type="EMBL" id="KV417482">
    <property type="protein sequence ID" value="KZP33654.1"/>
    <property type="molecule type" value="Genomic_DNA"/>
</dbReference>
<protein>
    <submittedName>
        <fullName evidence="3">Uncharacterized protein</fullName>
    </submittedName>
</protein>
<dbReference type="EMBL" id="KV418585">
    <property type="protein sequence ID" value="KZP02425.1"/>
    <property type="molecule type" value="Genomic_DNA"/>
</dbReference>
<feature type="compositionally biased region" description="Basic and acidic residues" evidence="1">
    <location>
        <begin position="1"/>
        <end position="18"/>
    </location>
</feature>
<evidence type="ECO:0000313" key="3">
    <source>
        <dbReference type="EMBL" id="KZP33654.1"/>
    </source>
</evidence>
<evidence type="ECO:0000313" key="4">
    <source>
        <dbReference type="Proteomes" id="UP000076532"/>
    </source>
</evidence>
<dbReference type="AlphaFoldDB" id="A0A166WDS5"/>
<gene>
    <name evidence="3" type="ORF">FIBSPDRAFT_847585</name>
    <name evidence="2" type="ORF">FIBSPDRAFT_880362</name>
</gene>
<reference evidence="3 4" key="1">
    <citation type="journal article" date="2016" name="Mol. Biol. Evol.">
        <title>Comparative Genomics of Early-Diverging Mushroom-Forming Fungi Provides Insights into the Origins of Lignocellulose Decay Capabilities.</title>
        <authorList>
            <person name="Nagy L.G."/>
            <person name="Riley R."/>
            <person name="Tritt A."/>
            <person name="Adam C."/>
            <person name="Daum C."/>
            <person name="Floudas D."/>
            <person name="Sun H."/>
            <person name="Yadav J.S."/>
            <person name="Pangilinan J."/>
            <person name="Larsson K.H."/>
            <person name="Matsuura K."/>
            <person name="Barry K."/>
            <person name="Labutti K."/>
            <person name="Kuo R."/>
            <person name="Ohm R.A."/>
            <person name="Bhattacharya S.S."/>
            <person name="Shirouzu T."/>
            <person name="Yoshinaga Y."/>
            <person name="Martin F.M."/>
            <person name="Grigoriev I.V."/>
            <person name="Hibbett D.S."/>
        </authorList>
    </citation>
    <scope>NUCLEOTIDE SEQUENCE [LARGE SCALE GENOMIC DNA]</scope>
    <source>
        <strain evidence="3 4">CBS 109695</strain>
    </source>
</reference>
<keyword evidence="4" id="KW-1185">Reference proteome</keyword>
<evidence type="ECO:0000313" key="2">
    <source>
        <dbReference type="EMBL" id="KZP02425.1"/>
    </source>
</evidence>
<accession>A0A166WDS5</accession>
<name>A0A166WDS5_9AGAM</name>